<protein>
    <submittedName>
        <fullName evidence="3">Uncharacterized protein</fullName>
    </submittedName>
</protein>
<comment type="caution">
    <text evidence="3">The sequence shown here is derived from an EMBL/GenBank/DDBJ whole genome shotgun (WGS) entry which is preliminary data.</text>
</comment>
<feature type="compositionally biased region" description="Low complexity" evidence="1">
    <location>
        <begin position="31"/>
        <end position="58"/>
    </location>
</feature>
<feature type="compositionally biased region" description="Polar residues" evidence="1">
    <location>
        <begin position="64"/>
        <end position="85"/>
    </location>
</feature>
<evidence type="ECO:0000256" key="1">
    <source>
        <dbReference type="SAM" id="MobiDB-lite"/>
    </source>
</evidence>
<evidence type="ECO:0000256" key="2">
    <source>
        <dbReference type="SAM" id="SignalP"/>
    </source>
</evidence>
<feature type="compositionally biased region" description="Basic and acidic residues" evidence="1">
    <location>
        <begin position="87"/>
        <end position="110"/>
    </location>
</feature>
<evidence type="ECO:0000313" key="3">
    <source>
        <dbReference type="EMBL" id="MFC5580037.1"/>
    </source>
</evidence>
<dbReference type="Proteomes" id="UP001596111">
    <property type="component" value="Unassembled WGS sequence"/>
</dbReference>
<feature type="region of interest" description="Disordered" evidence="1">
    <location>
        <begin position="28"/>
        <end position="128"/>
    </location>
</feature>
<accession>A0ABW0SSN9</accession>
<sequence length="128" mass="14234">MTITRPVSQHMRTLLLVALALAPFGMAGAWQSNPQSSGQQFQQAAQQQQTRDQLQKSQLDQRLHQSVSDNAKRPTANSPGIQQQMDAADRVQRERARAAQQDLLDRERDTPMLPRVAPKDSPAPPRSG</sequence>
<dbReference type="EMBL" id="JBHSNG010000002">
    <property type="protein sequence ID" value="MFC5580037.1"/>
    <property type="molecule type" value="Genomic_DNA"/>
</dbReference>
<dbReference type="RefSeq" id="WP_377324164.1">
    <property type="nucleotide sequence ID" value="NZ_JBHSNG010000002.1"/>
</dbReference>
<proteinExistence type="predicted"/>
<name>A0ABW0SSN9_9GAMM</name>
<keyword evidence="2" id="KW-0732">Signal</keyword>
<feature type="chain" id="PRO_5046753321" evidence="2">
    <location>
        <begin position="30"/>
        <end position="128"/>
    </location>
</feature>
<keyword evidence="4" id="KW-1185">Reference proteome</keyword>
<organism evidence="3 4">
    <name type="scientific">Rhodanobacter terrae</name>
    <dbReference type="NCBI Taxonomy" id="418647"/>
    <lineage>
        <taxon>Bacteria</taxon>
        <taxon>Pseudomonadati</taxon>
        <taxon>Pseudomonadota</taxon>
        <taxon>Gammaproteobacteria</taxon>
        <taxon>Lysobacterales</taxon>
        <taxon>Rhodanobacteraceae</taxon>
        <taxon>Rhodanobacter</taxon>
    </lineage>
</organism>
<reference evidence="4" key="1">
    <citation type="journal article" date="2019" name="Int. J. Syst. Evol. Microbiol.">
        <title>The Global Catalogue of Microorganisms (GCM) 10K type strain sequencing project: providing services to taxonomists for standard genome sequencing and annotation.</title>
        <authorList>
            <consortium name="The Broad Institute Genomics Platform"/>
            <consortium name="The Broad Institute Genome Sequencing Center for Infectious Disease"/>
            <person name="Wu L."/>
            <person name="Ma J."/>
        </authorList>
    </citation>
    <scope>NUCLEOTIDE SEQUENCE [LARGE SCALE GENOMIC DNA]</scope>
    <source>
        <strain evidence="4">CGMCC 1.13587</strain>
    </source>
</reference>
<gene>
    <name evidence="3" type="ORF">ACFPPB_02735</name>
</gene>
<evidence type="ECO:0000313" key="4">
    <source>
        <dbReference type="Proteomes" id="UP001596111"/>
    </source>
</evidence>
<feature type="signal peptide" evidence="2">
    <location>
        <begin position="1"/>
        <end position="29"/>
    </location>
</feature>